<dbReference type="EMBL" id="CAWYQH010000152">
    <property type="protein sequence ID" value="CAK8695406.1"/>
    <property type="molecule type" value="Genomic_DNA"/>
</dbReference>
<feature type="region of interest" description="Disordered" evidence="1">
    <location>
        <begin position="136"/>
        <end position="209"/>
    </location>
</feature>
<keyword evidence="3" id="KW-1185">Reference proteome</keyword>
<organism evidence="2 3">
    <name type="scientific">Clavelina lepadiformis</name>
    <name type="common">Light-bulb sea squirt</name>
    <name type="synonym">Ascidia lepadiformis</name>
    <dbReference type="NCBI Taxonomy" id="159417"/>
    <lineage>
        <taxon>Eukaryota</taxon>
        <taxon>Metazoa</taxon>
        <taxon>Chordata</taxon>
        <taxon>Tunicata</taxon>
        <taxon>Ascidiacea</taxon>
        <taxon>Aplousobranchia</taxon>
        <taxon>Clavelinidae</taxon>
        <taxon>Clavelina</taxon>
    </lineage>
</organism>
<dbReference type="Proteomes" id="UP001642483">
    <property type="component" value="Unassembled WGS sequence"/>
</dbReference>
<dbReference type="InterPro" id="IPR029779">
    <property type="entry name" value="Rmp24-like"/>
</dbReference>
<evidence type="ECO:0000256" key="1">
    <source>
        <dbReference type="SAM" id="MobiDB-lite"/>
    </source>
</evidence>
<comment type="caution">
    <text evidence="2">The sequence shown here is derived from an EMBL/GenBank/DDBJ whole genome shotgun (WGS) entry which is preliminary data.</text>
</comment>
<feature type="compositionally biased region" description="Low complexity" evidence="1">
    <location>
        <begin position="181"/>
        <end position="209"/>
    </location>
</feature>
<gene>
    <name evidence="2" type="ORF">CVLEPA_LOCUS28686</name>
</gene>
<dbReference type="Pfam" id="PF15719">
    <property type="entry name" value="Rmp24-like"/>
    <property type="match status" value="1"/>
</dbReference>
<protein>
    <submittedName>
        <fullName evidence="2">Uncharacterized protein</fullName>
    </submittedName>
</protein>
<feature type="compositionally biased region" description="Basic residues" evidence="1">
    <location>
        <begin position="84"/>
        <end position="96"/>
    </location>
</feature>
<feature type="region of interest" description="Disordered" evidence="1">
    <location>
        <begin position="84"/>
        <end position="106"/>
    </location>
</feature>
<proteinExistence type="predicted"/>
<reference evidence="2 3" key="1">
    <citation type="submission" date="2024-02" db="EMBL/GenBank/DDBJ databases">
        <authorList>
            <person name="Daric V."/>
            <person name="Darras S."/>
        </authorList>
    </citation>
    <scope>NUCLEOTIDE SEQUENCE [LARGE SCALE GENOMIC DNA]</scope>
</reference>
<sequence>MSNCTTNVTGTNIQNKTLQFRWRAANVLHGSSVSQNLLSHFLDTVKVLQLNADSLKSEICLQCHALFTAADHVVRLAPKQKFNRKSQKSIRKLSRRRGTEADRRRRESFFTSESVVKIKCPQCGFVNELEGPSRQELLTRKIKTPSRRKSGISNDSFTSPSTPMNASFSTPTPKKSKKAKMTSLSKLGTLLKSETQSPSSSLQDFLSSL</sequence>
<feature type="compositionally biased region" description="Basic and acidic residues" evidence="1">
    <location>
        <begin position="97"/>
        <end position="106"/>
    </location>
</feature>
<evidence type="ECO:0000313" key="2">
    <source>
        <dbReference type="EMBL" id="CAK8695406.1"/>
    </source>
</evidence>
<feature type="compositionally biased region" description="Polar residues" evidence="1">
    <location>
        <begin position="151"/>
        <end position="165"/>
    </location>
</feature>
<accession>A0ABP0GUJ9</accession>
<name>A0ABP0GUJ9_CLALP</name>
<feature type="compositionally biased region" description="Basic residues" evidence="1">
    <location>
        <begin position="140"/>
        <end position="150"/>
    </location>
</feature>
<evidence type="ECO:0000313" key="3">
    <source>
        <dbReference type="Proteomes" id="UP001642483"/>
    </source>
</evidence>